<dbReference type="GO" id="GO:0030246">
    <property type="term" value="F:carbohydrate binding"/>
    <property type="evidence" value="ECO:0007669"/>
    <property type="project" value="InterPro"/>
</dbReference>
<dbReference type="InterPro" id="IPR027291">
    <property type="entry name" value="Glyco_hydro_38_N_sf"/>
</dbReference>
<name>F4A324_MAHA5</name>
<sequence>MSIVISKLNDIKKQMPAGYWTGDVVNQLRNASFNGILFDSWYWSNRIISQLEYAAKLSEVNGGEYDNTVNTAIRFICDSYNHDGTITKQAASEAEKMISPLSGAAKAFKIICAAHAHIDMNWMWRWDETVAVTLDTFRTMLDLMNEYPEFTFSQSQASVYRIVEEYAPEMLEEIKARIKEGRWEVTASTWVENDKNMPNGESMARHILYTKRYLSNLLDIDPDSLQIDFEPDTFGHSVNIPEILFKGGVKYYYHCRGYEGHNIYKWIAPSGKSIISYREPFWYNSSIESSMALYVPEFCTKYNMDTMLKVYGVGDHGGGPTRRDIERIIDMNTWPVFPQIRFGKLAEYFALAEKVADKLPEVKGELNFIFTGCYTSQSRIKMADRIGEATLNEAEAFNAISSLCTASRYSADEFARAWQNVLFNHFHDITPGSCIIDTREYAMGLFQKTMAVANTRRSLSMRVIGKEIDTSGLIVEEENIKESMSEGAGAGYGIKDFSAMQGERGRGKTRIFHIFNPATFERSEAVEITIWDWQGNIDKITFKNDKGDTVPHQLLDHGFNNYWGHSYLRVLINADVPACGYATYTMSEAKDNQVAVHMPHDPRVENPYEFVLENELIKVTFDPQNASIISLVDKTNNKELTDNNRPVGIFRLIEEDAMRGGTAWVVGRYMNIENLLENVKIQKIHYQNQIIRQSIAYDITFRDSTLKVTVSLDCYSAALKYNVECDWHEIGKPGDRVPQLGFYMPLPYKSASYKYDVPFGVIERQGMDMDVPGNSFAVGVNNDIGAKSIMLITDSKYGFRCNDDAMSITLIRSSVDPDPYPEFGIHKFNFAVCLASAQSNKALIEEAYAFNHPLNFVSDIAHKGSLPLTKSFIALQSGSVAVSGIKMPETDGSDKLIVRVYETEGTQTTAKLQFFRDVLKAGIVDINEKPMAGASAVEVDGHKVAFEVAPYSVASLCVEFK</sequence>
<dbReference type="PANTHER" id="PTHR46017:SF1">
    <property type="entry name" value="ALPHA-MANNOSIDASE 2C1"/>
    <property type="match status" value="1"/>
</dbReference>
<dbReference type="Gene3D" id="1.20.1270.50">
    <property type="entry name" value="Glycoside hydrolase family 38, central domain"/>
    <property type="match status" value="1"/>
</dbReference>
<dbReference type="STRING" id="697281.Mahau_0015"/>
<dbReference type="SUPFAM" id="SSF88713">
    <property type="entry name" value="Glycoside hydrolase/deacetylase"/>
    <property type="match status" value="1"/>
</dbReference>
<dbReference type="Gene3D" id="3.20.110.10">
    <property type="entry name" value="Glycoside hydrolase 38, N terminal domain"/>
    <property type="match status" value="1"/>
</dbReference>
<comment type="similarity">
    <text evidence="1">Belongs to the glycosyl hydrolase 38 family.</text>
</comment>
<keyword evidence="4 6" id="KW-0326">Glycosidase</keyword>
<dbReference type="InterPro" id="IPR037094">
    <property type="entry name" value="Glyco_hydro_38_cen_sf"/>
</dbReference>
<dbReference type="InterPro" id="IPR028995">
    <property type="entry name" value="Glyco_hydro_57/38_cen_sf"/>
</dbReference>
<dbReference type="Pfam" id="PF17677">
    <property type="entry name" value="Glyco_hydro38C2"/>
    <property type="match status" value="1"/>
</dbReference>
<dbReference type="RefSeq" id="WP_013779673.1">
    <property type="nucleotide sequence ID" value="NC_015520.1"/>
</dbReference>
<dbReference type="SUPFAM" id="SSF88688">
    <property type="entry name" value="Families 57/38 glycoside transferase middle domain"/>
    <property type="match status" value="1"/>
</dbReference>
<dbReference type="SMART" id="SM00872">
    <property type="entry name" value="Alpha-mann_mid"/>
    <property type="match status" value="1"/>
</dbReference>
<keyword evidence="3 6" id="KW-0378">Hydrolase</keyword>
<evidence type="ECO:0000256" key="3">
    <source>
        <dbReference type="ARBA" id="ARBA00022801"/>
    </source>
</evidence>
<dbReference type="InterPro" id="IPR011682">
    <property type="entry name" value="Glyco_hydro_38_C"/>
</dbReference>
<dbReference type="Gene3D" id="2.70.98.30">
    <property type="entry name" value="Golgi alpha-mannosidase II, domain 4"/>
    <property type="match status" value="1"/>
</dbReference>
<evidence type="ECO:0000313" key="7">
    <source>
        <dbReference type="Proteomes" id="UP000008457"/>
    </source>
</evidence>
<dbReference type="Pfam" id="PF07748">
    <property type="entry name" value="Glyco_hydro_38C"/>
    <property type="match status" value="1"/>
</dbReference>
<dbReference type="GO" id="GO:0046872">
    <property type="term" value="F:metal ion binding"/>
    <property type="evidence" value="ECO:0007669"/>
    <property type="project" value="UniProtKB-KW"/>
</dbReference>
<proteinExistence type="inferred from homology"/>
<dbReference type="InterPro" id="IPR000602">
    <property type="entry name" value="Glyco_hydro_38_N"/>
</dbReference>
<dbReference type="Pfam" id="PF09261">
    <property type="entry name" value="Alpha-mann_mid"/>
    <property type="match status" value="1"/>
</dbReference>
<dbReference type="PANTHER" id="PTHR46017">
    <property type="entry name" value="ALPHA-MANNOSIDASE 2C1"/>
    <property type="match status" value="1"/>
</dbReference>
<dbReference type="GO" id="GO:0006013">
    <property type="term" value="P:mannose metabolic process"/>
    <property type="evidence" value="ECO:0007669"/>
    <property type="project" value="InterPro"/>
</dbReference>
<keyword evidence="2" id="KW-0479">Metal-binding</keyword>
<evidence type="ECO:0000259" key="5">
    <source>
        <dbReference type="SMART" id="SM00872"/>
    </source>
</evidence>
<dbReference type="SUPFAM" id="SSF74650">
    <property type="entry name" value="Galactose mutarotase-like"/>
    <property type="match status" value="1"/>
</dbReference>
<evidence type="ECO:0000313" key="6">
    <source>
        <dbReference type="EMBL" id="AEE95239.1"/>
    </source>
</evidence>
<evidence type="ECO:0000256" key="4">
    <source>
        <dbReference type="ARBA" id="ARBA00023295"/>
    </source>
</evidence>
<dbReference type="CDD" id="cd10789">
    <property type="entry name" value="GH38N_AMII_ER_cytosolic"/>
    <property type="match status" value="1"/>
</dbReference>
<dbReference type="AlphaFoldDB" id="F4A324"/>
<dbReference type="EMBL" id="CP002360">
    <property type="protein sequence ID" value="AEE95239.1"/>
    <property type="molecule type" value="Genomic_DNA"/>
</dbReference>
<dbReference type="Pfam" id="PF01074">
    <property type="entry name" value="Glyco_hydro_38N"/>
    <property type="match status" value="1"/>
</dbReference>
<accession>F4A324</accession>
<dbReference type="eggNOG" id="COG0383">
    <property type="taxonomic scope" value="Bacteria"/>
</dbReference>
<evidence type="ECO:0000256" key="1">
    <source>
        <dbReference type="ARBA" id="ARBA00009792"/>
    </source>
</evidence>
<dbReference type="GO" id="GO:0009313">
    <property type="term" value="P:oligosaccharide catabolic process"/>
    <property type="evidence" value="ECO:0007669"/>
    <property type="project" value="TreeGrafter"/>
</dbReference>
<gene>
    <name evidence="6" type="ordered locus">Mahau_0015</name>
</gene>
<evidence type="ECO:0000256" key="2">
    <source>
        <dbReference type="ARBA" id="ARBA00022723"/>
    </source>
</evidence>
<reference evidence="7" key="1">
    <citation type="submission" date="2010-11" db="EMBL/GenBank/DDBJ databases">
        <title>The complete genome of Mahella australiensis DSM 15567.</title>
        <authorList>
            <consortium name="US DOE Joint Genome Institute (JGI-PGF)"/>
            <person name="Lucas S."/>
            <person name="Copeland A."/>
            <person name="Lapidus A."/>
            <person name="Bruce D."/>
            <person name="Goodwin L."/>
            <person name="Pitluck S."/>
            <person name="Kyrpides N."/>
            <person name="Mavromatis K."/>
            <person name="Pagani I."/>
            <person name="Ivanova N."/>
            <person name="Teshima H."/>
            <person name="Brettin T."/>
            <person name="Detter J.C."/>
            <person name="Han C."/>
            <person name="Tapia R."/>
            <person name="Land M."/>
            <person name="Hauser L."/>
            <person name="Markowitz V."/>
            <person name="Cheng J.-F."/>
            <person name="Hugenholtz P."/>
            <person name="Woyke T."/>
            <person name="Wu D."/>
            <person name="Spring S."/>
            <person name="Pukall R."/>
            <person name="Steenblock K."/>
            <person name="Schneider S."/>
            <person name="Klenk H.-P."/>
            <person name="Eisen J.A."/>
        </authorList>
    </citation>
    <scope>NUCLEOTIDE SEQUENCE [LARGE SCALE GENOMIC DNA]</scope>
    <source>
        <strain evidence="7">DSM 15567 / CIP 107919 / 50-1 BON</strain>
    </source>
</reference>
<keyword evidence="7" id="KW-1185">Reference proteome</keyword>
<dbReference type="InterPro" id="IPR011013">
    <property type="entry name" value="Gal_mutarotase_sf_dom"/>
</dbReference>
<dbReference type="GO" id="GO:0004559">
    <property type="term" value="F:alpha-mannosidase activity"/>
    <property type="evidence" value="ECO:0007669"/>
    <property type="project" value="UniProtKB-EC"/>
</dbReference>
<reference evidence="6 7" key="2">
    <citation type="journal article" date="2011" name="Stand. Genomic Sci.">
        <title>Complete genome sequence of Mahella australiensis type strain (50-1 BON).</title>
        <authorList>
            <person name="Sikorski J."/>
            <person name="Teshima H."/>
            <person name="Nolan M."/>
            <person name="Lucas S."/>
            <person name="Hammon N."/>
            <person name="Deshpande S."/>
            <person name="Cheng J.F."/>
            <person name="Pitluck S."/>
            <person name="Liolios K."/>
            <person name="Pagani I."/>
            <person name="Ivanova N."/>
            <person name="Huntemann M."/>
            <person name="Mavromatis K."/>
            <person name="Ovchinikova G."/>
            <person name="Pati A."/>
            <person name="Tapia R."/>
            <person name="Han C."/>
            <person name="Goodwin L."/>
            <person name="Chen A."/>
            <person name="Palaniappan K."/>
            <person name="Land M."/>
            <person name="Hauser L."/>
            <person name="Ngatchou-Djao O.D."/>
            <person name="Rohde M."/>
            <person name="Pukall R."/>
            <person name="Spring S."/>
            <person name="Abt B."/>
            <person name="Goker M."/>
            <person name="Detter J.C."/>
            <person name="Woyke T."/>
            <person name="Bristow J."/>
            <person name="Markowitz V."/>
            <person name="Hugenholtz P."/>
            <person name="Eisen J.A."/>
            <person name="Kyrpides N.C."/>
            <person name="Klenk H.P."/>
            <person name="Lapidus A."/>
        </authorList>
    </citation>
    <scope>NUCLEOTIDE SEQUENCE [LARGE SCALE GENOMIC DNA]</scope>
    <source>
        <strain evidence="7">DSM 15567 / CIP 107919 / 50-1 BON</strain>
    </source>
</reference>
<organism evidence="6 7">
    <name type="scientific">Mahella australiensis (strain DSM 15567 / CIP 107919 / 50-1 BON)</name>
    <dbReference type="NCBI Taxonomy" id="697281"/>
    <lineage>
        <taxon>Bacteria</taxon>
        <taxon>Bacillati</taxon>
        <taxon>Bacillota</taxon>
        <taxon>Clostridia</taxon>
        <taxon>Thermoanaerobacterales</taxon>
        <taxon>Thermoanaerobacterales Family IV. Incertae Sedis</taxon>
        <taxon>Mahella</taxon>
    </lineage>
</organism>
<feature type="domain" description="Glycoside hydrolase family 38 central" evidence="5">
    <location>
        <begin position="371"/>
        <end position="446"/>
    </location>
</feature>
<dbReference type="InterPro" id="IPR041147">
    <property type="entry name" value="GH38_C"/>
</dbReference>
<dbReference type="EC" id="3.2.1.24" evidence="6"/>
<protein>
    <submittedName>
        <fullName evidence="6">Alpha-mannosidase</fullName>
        <ecNumber evidence="6">3.2.1.24</ecNumber>
    </submittedName>
</protein>
<dbReference type="Proteomes" id="UP000008457">
    <property type="component" value="Chromosome"/>
</dbReference>
<dbReference type="InterPro" id="IPR015341">
    <property type="entry name" value="Glyco_hydro_38_cen"/>
</dbReference>
<dbReference type="InterPro" id="IPR011330">
    <property type="entry name" value="Glyco_hydro/deAcase_b/a-brl"/>
</dbReference>
<dbReference type="HOGENOM" id="CLU_003442_1_1_9"/>
<dbReference type="KEGG" id="mas:Mahau_0015"/>